<comment type="subunit">
    <text evidence="5 12">Tetramer of two alpha and two beta chains.</text>
</comment>
<evidence type="ECO:0000256" key="3">
    <source>
        <dbReference type="ARBA" id="ARBA00004733"/>
    </source>
</evidence>
<keyword evidence="10 12" id="KW-0456">Lyase</keyword>
<dbReference type="InterPro" id="IPR006653">
    <property type="entry name" value="Trp_synth_b_CS"/>
</dbReference>
<evidence type="ECO:0000256" key="11">
    <source>
        <dbReference type="ARBA" id="ARBA00049047"/>
    </source>
</evidence>
<dbReference type="Proteomes" id="UP000009080">
    <property type="component" value="Chromosome"/>
</dbReference>
<dbReference type="InterPro" id="IPR036052">
    <property type="entry name" value="TrpB-like_PALP_sf"/>
</dbReference>
<keyword evidence="15" id="KW-1185">Reference proteome</keyword>
<dbReference type="eggNOG" id="COG0133">
    <property type="taxonomic scope" value="Bacteria"/>
</dbReference>
<evidence type="ECO:0000256" key="6">
    <source>
        <dbReference type="ARBA" id="ARBA00022605"/>
    </source>
</evidence>
<comment type="catalytic activity">
    <reaction evidence="11 12">
        <text>(1S,2R)-1-C-(indol-3-yl)glycerol 3-phosphate + L-serine = D-glyceraldehyde 3-phosphate + L-tryptophan + H2O</text>
        <dbReference type="Rhea" id="RHEA:10532"/>
        <dbReference type="ChEBI" id="CHEBI:15377"/>
        <dbReference type="ChEBI" id="CHEBI:33384"/>
        <dbReference type="ChEBI" id="CHEBI:57912"/>
        <dbReference type="ChEBI" id="CHEBI:58866"/>
        <dbReference type="ChEBI" id="CHEBI:59776"/>
        <dbReference type="EC" id="4.2.1.20"/>
    </reaction>
</comment>
<dbReference type="PANTHER" id="PTHR48077:SF3">
    <property type="entry name" value="TRYPTOPHAN SYNTHASE"/>
    <property type="match status" value="1"/>
</dbReference>
<dbReference type="CDD" id="cd06446">
    <property type="entry name" value="Trp-synth_B"/>
    <property type="match status" value="1"/>
</dbReference>
<evidence type="ECO:0000256" key="1">
    <source>
        <dbReference type="ARBA" id="ARBA00001933"/>
    </source>
</evidence>
<dbReference type="EC" id="4.2.1.20" evidence="12"/>
<dbReference type="UniPathway" id="UPA00035">
    <property type="reaction ID" value="UER00044"/>
</dbReference>
<proteinExistence type="inferred from homology"/>
<dbReference type="AlphaFoldDB" id="C5BMQ6"/>
<evidence type="ECO:0000256" key="4">
    <source>
        <dbReference type="ARBA" id="ARBA00009982"/>
    </source>
</evidence>
<dbReference type="PANTHER" id="PTHR48077">
    <property type="entry name" value="TRYPTOPHAN SYNTHASE-RELATED"/>
    <property type="match status" value="1"/>
</dbReference>
<evidence type="ECO:0000256" key="2">
    <source>
        <dbReference type="ARBA" id="ARBA00002786"/>
    </source>
</evidence>
<keyword evidence="9 12" id="KW-0057">Aromatic amino acid biosynthesis</keyword>
<accession>C5BMQ6</accession>
<dbReference type="STRING" id="377629.TERTU_2817"/>
<dbReference type="OrthoDB" id="9766131at2"/>
<evidence type="ECO:0000256" key="7">
    <source>
        <dbReference type="ARBA" id="ARBA00022822"/>
    </source>
</evidence>
<dbReference type="PIRSF" id="PIRSF001413">
    <property type="entry name" value="Trp_syn_beta"/>
    <property type="match status" value="1"/>
</dbReference>
<dbReference type="GO" id="GO:0004834">
    <property type="term" value="F:tryptophan synthase activity"/>
    <property type="evidence" value="ECO:0007669"/>
    <property type="project" value="UniProtKB-UniRule"/>
</dbReference>
<dbReference type="PROSITE" id="PS00168">
    <property type="entry name" value="TRP_SYNTHASE_BETA"/>
    <property type="match status" value="1"/>
</dbReference>
<comment type="cofactor">
    <cofactor evidence="1 12">
        <name>pyridoxal 5'-phosphate</name>
        <dbReference type="ChEBI" id="CHEBI:597326"/>
    </cofactor>
</comment>
<feature type="domain" description="Tryptophan synthase beta chain-like PALP" evidence="13">
    <location>
        <begin position="54"/>
        <end position="380"/>
    </location>
</feature>
<evidence type="ECO:0000256" key="12">
    <source>
        <dbReference type="HAMAP-Rule" id="MF_00133"/>
    </source>
</evidence>
<dbReference type="HOGENOM" id="CLU_016734_3_1_6"/>
<keyword evidence="8 12" id="KW-0663">Pyridoxal phosphate</keyword>
<dbReference type="InterPro" id="IPR006654">
    <property type="entry name" value="Trp_synth_beta"/>
</dbReference>
<organism evidence="14 15">
    <name type="scientific">Teredinibacter turnerae (strain ATCC 39867 / T7901)</name>
    <dbReference type="NCBI Taxonomy" id="377629"/>
    <lineage>
        <taxon>Bacteria</taxon>
        <taxon>Pseudomonadati</taxon>
        <taxon>Pseudomonadota</taxon>
        <taxon>Gammaproteobacteria</taxon>
        <taxon>Cellvibrionales</taxon>
        <taxon>Cellvibrionaceae</taxon>
        <taxon>Teredinibacter</taxon>
    </lineage>
</organism>
<dbReference type="RefSeq" id="WP_012779310.1">
    <property type="nucleotide sequence ID" value="NC_012997.1"/>
</dbReference>
<evidence type="ECO:0000256" key="10">
    <source>
        <dbReference type="ARBA" id="ARBA00023239"/>
    </source>
</evidence>
<dbReference type="NCBIfam" id="TIGR00263">
    <property type="entry name" value="trpB"/>
    <property type="match status" value="1"/>
</dbReference>
<dbReference type="HAMAP" id="MF_00133">
    <property type="entry name" value="Trp_synth_beta"/>
    <property type="match status" value="1"/>
</dbReference>
<evidence type="ECO:0000256" key="5">
    <source>
        <dbReference type="ARBA" id="ARBA00011270"/>
    </source>
</evidence>
<comment type="function">
    <text evidence="2 12">The beta subunit is responsible for the synthesis of L-tryptophan from indole and L-serine.</text>
</comment>
<sequence>MISSEQGLFGEFGGRYVPEILRPALCQLEDMYQQLRSDETFWQEYLQLTQEFSGRPTPLTALPRLSELLGGAKIWLKREDLNHSGAHKINNVLGQALLVKRMGKQRIIAETGAGQHGLATAIIAARMGLQATIYMGSEDVERQYSNVFWMRQLGAEVVPVNHGSCTLKDALDEALRDWAASVDDTHYVLGTACGPAPFPELVTYFQRVISQEIRAQAKHQIGALPNAVVACVGGGSNALGAFCDFLDEPSVRLLGVEAGGRSQQPGQHSIRLHGDLASPGIAQGYKTLFLQNRNGQLGETHSIAAGLDYVGVSPVLADLVARGRVDATSATDAEVTHAFQLLMRYEGIIPALESSHALAGGFALAKEMQPQEHVVINLSGRGDKDIFNIAQALPQQEWLDFLEREVARTEQRLKESAQCPNGEEQYVSNG</sequence>
<evidence type="ECO:0000256" key="8">
    <source>
        <dbReference type="ARBA" id="ARBA00022898"/>
    </source>
</evidence>
<dbReference type="KEGG" id="ttu:TERTU_2817"/>
<dbReference type="Gene3D" id="3.40.50.1100">
    <property type="match status" value="2"/>
</dbReference>
<dbReference type="SUPFAM" id="SSF53686">
    <property type="entry name" value="Tryptophan synthase beta subunit-like PLP-dependent enzymes"/>
    <property type="match status" value="1"/>
</dbReference>
<comment type="pathway">
    <text evidence="3 12">Amino-acid biosynthesis; L-tryptophan biosynthesis; L-tryptophan from chorismate: step 5/5.</text>
</comment>
<gene>
    <name evidence="14" type="primary">trpB_2</name>
    <name evidence="12" type="synonym">trpB</name>
    <name evidence="14" type="ordered locus">TERTU_2817</name>
</gene>
<dbReference type="Pfam" id="PF00291">
    <property type="entry name" value="PALP"/>
    <property type="match status" value="1"/>
</dbReference>
<comment type="similarity">
    <text evidence="4 12">Belongs to the TrpB family.</text>
</comment>
<feature type="modified residue" description="N6-(pyridoxal phosphate)lysine" evidence="12">
    <location>
        <position position="88"/>
    </location>
</feature>
<keyword evidence="7 12" id="KW-0822">Tryptophan biosynthesis</keyword>
<dbReference type="InterPro" id="IPR001926">
    <property type="entry name" value="TrpB-like_PALP"/>
</dbReference>
<evidence type="ECO:0000256" key="9">
    <source>
        <dbReference type="ARBA" id="ARBA00023141"/>
    </source>
</evidence>
<dbReference type="InterPro" id="IPR023026">
    <property type="entry name" value="Trp_synth_beta/beta-like"/>
</dbReference>
<dbReference type="GO" id="GO:0005737">
    <property type="term" value="C:cytoplasm"/>
    <property type="evidence" value="ECO:0007669"/>
    <property type="project" value="TreeGrafter"/>
</dbReference>
<keyword evidence="6 12" id="KW-0028">Amino-acid biosynthesis</keyword>
<evidence type="ECO:0000313" key="15">
    <source>
        <dbReference type="Proteomes" id="UP000009080"/>
    </source>
</evidence>
<name>C5BMQ6_TERTT</name>
<dbReference type="FunFam" id="3.40.50.1100:FF:000004">
    <property type="entry name" value="Tryptophan synthase beta chain"/>
    <property type="match status" value="1"/>
</dbReference>
<evidence type="ECO:0000259" key="13">
    <source>
        <dbReference type="Pfam" id="PF00291"/>
    </source>
</evidence>
<dbReference type="EMBL" id="CP001614">
    <property type="protein sequence ID" value="ACR10638.1"/>
    <property type="molecule type" value="Genomic_DNA"/>
</dbReference>
<reference evidence="14 15" key="1">
    <citation type="journal article" date="2009" name="PLoS ONE">
        <title>The complete genome of Teredinibacter turnerae T7901: an intracellular endosymbiont of marine wood-boring bivalves (shipworms).</title>
        <authorList>
            <person name="Yang J.C."/>
            <person name="Madupu R."/>
            <person name="Durkin A.S."/>
            <person name="Ekborg N.A."/>
            <person name="Pedamallu C.S."/>
            <person name="Hostetler J.B."/>
            <person name="Radune D."/>
            <person name="Toms B.S."/>
            <person name="Henrissat B."/>
            <person name="Coutinho P.M."/>
            <person name="Schwarz S."/>
            <person name="Field L."/>
            <person name="Trindade-Silva A.E."/>
            <person name="Soares C.A.G."/>
            <person name="Elshahawi S."/>
            <person name="Hanora A."/>
            <person name="Schmidt E.W."/>
            <person name="Haygood M.G."/>
            <person name="Posfai J."/>
            <person name="Benner J."/>
            <person name="Madinger C."/>
            <person name="Nove J."/>
            <person name="Anton B."/>
            <person name="Chaudhary K."/>
            <person name="Foster J."/>
            <person name="Holman A."/>
            <person name="Kumar S."/>
            <person name="Lessard P.A."/>
            <person name="Luyten Y.A."/>
            <person name="Slatko B."/>
            <person name="Wood N."/>
            <person name="Wu B."/>
            <person name="Teplitski M."/>
            <person name="Mougous J.D."/>
            <person name="Ward N."/>
            <person name="Eisen J.A."/>
            <person name="Badger J.H."/>
            <person name="Distel D.L."/>
        </authorList>
    </citation>
    <scope>NUCLEOTIDE SEQUENCE [LARGE SCALE GENOMIC DNA]</scope>
    <source>
        <strain evidence="15">ATCC 39867 / T7901</strain>
    </source>
</reference>
<evidence type="ECO:0000313" key="14">
    <source>
        <dbReference type="EMBL" id="ACR10638.1"/>
    </source>
</evidence>
<protein>
    <recommendedName>
        <fullName evidence="12">Tryptophan synthase beta chain</fullName>
        <ecNumber evidence="12">4.2.1.20</ecNumber>
    </recommendedName>
</protein>